<proteinExistence type="predicted"/>
<reference evidence="2" key="1">
    <citation type="submission" date="2022-11" db="UniProtKB">
        <authorList>
            <consortium name="WormBaseParasite"/>
        </authorList>
    </citation>
    <scope>IDENTIFICATION</scope>
</reference>
<protein>
    <submittedName>
        <fullName evidence="2">Uncharacterized protein</fullName>
    </submittedName>
</protein>
<sequence length="166" mass="19889">MSTFFPHLYEYGKVVNYLKEYDKKNSETNQTIRKRIFPDEQIEKDNTTIICKISPTFNQYFQSKDVDNLVYLELKVQKIRESTYNPIKFLYSPIETILKEKSELTNANNYCKPLEWPLNDKILAEQFKYPCKITPKHWTFVDYILCIEIAKILPFFSKLKIFDQVC</sequence>
<accession>A0AC35GYM7</accession>
<dbReference type="WBParaSite" id="PS1159_v2.g9995.t1">
    <property type="protein sequence ID" value="PS1159_v2.g9995.t1"/>
    <property type="gene ID" value="PS1159_v2.g9995"/>
</dbReference>
<dbReference type="Proteomes" id="UP000887580">
    <property type="component" value="Unplaced"/>
</dbReference>
<evidence type="ECO:0000313" key="2">
    <source>
        <dbReference type="WBParaSite" id="PS1159_v2.g9995.t1"/>
    </source>
</evidence>
<name>A0AC35GYM7_9BILA</name>
<organism evidence="1 2">
    <name type="scientific">Panagrolaimus sp. PS1159</name>
    <dbReference type="NCBI Taxonomy" id="55785"/>
    <lineage>
        <taxon>Eukaryota</taxon>
        <taxon>Metazoa</taxon>
        <taxon>Ecdysozoa</taxon>
        <taxon>Nematoda</taxon>
        <taxon>Chromadorea</taxon>
        <taxon>Rhabditida</taxon>
        <taxon>Tylenchina</taxon>
        <taxon>Panagrolaimomorpha</taxon>
        <taxon>Panagrolaimoidea</taxon>
        <taxon>Panagrolaimidae</taxon>
        <taxon>Panagrolaimus</taxon>
    </lineage>
</organism>
<evidence type="ECO:0000313" key="1">
    <source>
        <dbReference type="Proteomes" id="UP000887580"/>
    </source>
</evidence>